<protein>
    <submittedName>
        <fullName evidence="4">Secreted protein containing Polysaccharide deacetylase domain protein</fullName>
        <ecNumber evidence="4">3.-.-.-</ecNumber>
    </submittedName>
</protein>
<dbReference type="Gene3D" id="3.20.20.370">
    <property type="entry name" value="Glycoside hydrolase/deacetylase"/>
    <property type="match status" value="1"/>
</dbReference>
<keyword evidence="2 4" id="KW-0378">Hydrolase</keyword>
<gene>
    <name evidence="4" type="ORF">OBE_10874</name>
</gene>
<dbReference type="Pfam" id="PF01522">
    <property type="entry name" value="Polysacc_deac_1"/>
    <property type="match status" value="1"/>
</dbReference>
<evidence type="ECO:0000259" key="3">
    <source>
        <dbReference type="PROSITE" id="PS51677"/>
    </source>
</evidence>
<dbReference type="AlphaFoldDB" id="K1S840"/>
<proteinExistence type="predicted"/>
<dbReference type="InterPro" id="IPR011330">
    <property type="entry name" value="Glyco_hydro/deAcase_b/a-brl"/>
</dbReference>
<dbReference type="EMBL" id="AJWZ01007474">
    <property type="protein sequence ID" value="EKC56807.1"/>
    <property type="molecule type" value="Genomic_DNA"/>
</dbReference>
<dbReference type="InterPro" id="IPR002509">
    <property type="entry name" value="NODB_dom"/>
</dbReference>
<sequence>MMGGRIEVFSMRKWKRILSVLLLLAAVLTCFSPICEAESLDCGAKLLAITFDDGPGPYTAGLLDELAARGVKATFFVSGYRAANYPETLKRI</sequence>
<evidence type="ECO:0000256" key="1">
    <source>
        <dbReference type="ARBA" id="ARBA00022723"/>
    </source>
</evidence>
<organism evidence="4">
    <name type="scientific">human gut metagenome</name>
    <dbReference type="NCBI Taxonomy" id="408170"/>
    <lineage>
        <taxon>unclassified sequences</taxon>
        <taxon>metagenomes</taxon>
        <taxon>organismal metagenomes</taxon>
    </lineage>
</organism>
<dbReference type="GO" id="GO:0016020">
    <property type="term" value="C:membrane"/>
    <property type="evidence" value="ECO:0007669"/>
    <property type="project" value="TreeGrafter"/>
</dbReference>
<feature type="non-terminal residue" evidence="4">
    <location>
        <position position="92"/>
    </location>
</feature>
<reference evidence="4" key="1">
    <citation type="journal article" date="2013" name="Environ. Microbiol.">
        <title>Microbiota from the distal guts of lean and obese adolescents exhibit partial functional redundancy besides clear differences in community structure.</title>
        <authorList>
            <person name="Ferrer M."/>
            <person name="Ruiz A."/>
            <person name="Lanza F."/>
            <person name="Haange S.B."/>
            <person name="Oberbach A."/>
            <person name="Till H."/>
            <person name="Bargiela R."/>
            <person name="Campoy C."/>
            <person name="Segura M.T."/>
            <person name="Richter M."/>
            <person name="von Bergen M."/>
            <person name="Seifert J."/>
            <person name="Suarez A."/>
        </authorList>
    </citation>
    <scope>NUCLEOTIDE SEQUENCE</scope>
</reference>
<evidence type="ECO:0000313" key="4">
    <source>
        <dbReference type="EMBL" id="EKC56807.1"/>
    </source>
</evidence>
<name>K1S840_9ZZZZ</name>
<accession>K1S840</accession>
<dbReference type="PANTHER" id="PTHR10587:SF133">
    <property type="entry name" value="CHITIN DEACETYLASE 1-RELATED"/>
    <property type="match status" value="1"/>
</dbReference>
<dbReference type="PANTHER" id="PTHR10587">
    <property type="entry name" value="GLYCOSYL TRANSFERASE-RELATED"/>
    <property type="match status" value="1"/>
</dbReference>
<comment type="caution">
    <text evidence="4">The sequence shown here is derived from an EMBL/GenBank/DDBJ whole genome shotgun (WGS) entry which is preliminary data.</text>
</comment>
<dbReference type="GO" id="GO:0046872">
    <property type="term" value="F:metal ion binding"/>
    <property type="evidence" value="ECO:0007669"/>
    <property type="project" value="UniProtKB-KW"/>
</dbReference>
<feature type="domain" description="NodB homology" evidence="3">
    <location>
        <begin position="45"/>
        <end position="92"/>
    </location>
</feature>
<keyword evidence="1" id="KW-0479">Metal-binding</keyword>
<dbReference type="GO" id="GO:0016810">
    <property type="term" value="F:hydrolase activity, acting on carbon-nitrogen (but not peptide) bonds"/>
    <property type="evidence" value="ECO:0007669"/>
    <property type="project" value="InterPro"/>
</dbReference>
<dbReference type="PROSITE" id="PS51677">
    <property type="entry name" value="NODB"/>
    <property type="match status" value="1"/>
</dbReference>
<dbReference type="EC" id="3.-.-.-" evidence="4"/>
<dbReference type="CDD" id="cd10917">
    <property type="entry name" value="CE4_NodB_like_6s_7s"/>
    <property type="match status" value="1"/>
</dbReference>
<dbReference type="GO" id="GO:0005975">
    <property type="term" value="P:carbohydrate metabolic process"/>
    <property type="evidence" value="ECO:0007669"/>
    <property type="project" value="InterPro"/>
</dbReference>
<dbReference type="InterPro" id="IPR050248">
    <property type="entry name" value="Polysacc_deacetylase_ArnD"/>
</dbReference>
<evidence type="ECO:0000256" key="2">
    <source>
        <dbReference type="ARBA" id="ARBA00022801"/>
    </source>
</evidence>
<dbReference type="SUPFAM" id="SSF88713">
    <property type="entry name" value="Glycoside hydrolase/deacetylase"/>
    <property type="match status" value="1"/>
</dbReference>